<reference evidence="1 2" key="1">
    <citation type="submission" date="2024-01" db="EMBL/GenBank/DDBJ databases">
        <title>A telomere-to-telomere, gap-free genome of sweet tea (Lithocarpus litseifolius).</title>
        <authorList>
            <person name="Zhou J."/>
        </authorList>
    </citation>
    <scope>NUCLEOTIDE SEQUENCE [LARGE SCALE GENOMIC DNA]</scope>
    <source>
        <strain evidence="1">Zhou-2022a</strain>
        <tissue evidence="1">Leaf</tissue>
    </source>
</reference>
<protein>
    <submittedName>
        <fullName evidence="1">Uncharacterized protein</fullName>
    </submittedName>
</protein>
<comment type="caution">
    <text evidence="1">The sequence shown here is derived from an EMBL/GenBank/DDBJ whole genome shotgun (WGS) entry which is preliminary data.</text>
</comment>
<proteinExistence type="predicted"/>
<gene>
    <name evidence="1" type="ORF">SO802_022555</name>
</gene>
<accession>A0AAW2C636</accession>
<evidence type="ECO:0000313" key="2">
    <source>
        <dbReference type="Proteomes" id="UP001459277"/>
    </source>
</evidence>
<name>A0AAW2C636_9ROSI</name>
<dbReference type="AlphaFoldDB" id="A0AAW2C636"/>
<sequence>MGLIGEKPKQWFGRRWVSIEMEDWAEVWVEDVDQRLGAWVDFAGDVTSADAWVGDVETERYLASLYLLIFLGAIGIEGQSQFGHVLDVYLSKVKVADLYLL</sequence>
<evidence type="ECO:0000313" key="1">
    <source>
        <dbReference type="EMBL" id="KAK9992852.1"/>
    </source>
</evidence>
<keyword evidence="2" id="KW-1185">Reference proteome</keyword>
<dbReference type="EMBL" id="JAZDWU010000008">
    <property type="protein sequence ID" value="KAK9992852.1"/>
    <property type="molecule type" value="Genomic_DNA"/>
</dbReference>
<organism evidence="1 2">
    <name type="scientific">Lithocarpus litseifolius</name>
    <dbReference type="NCBI Taxonomy" id="425828"/>
    <lineage>
        <taxon>Eukaryota</taxon>
        <taxon>Viridiplantae</taxon>
        <taxon>Streptophyta</taxon>
        <taxon>Embryophyta</taxon>
        <taxon>Tracheophyta</taxon>
        <taxon>Spermatophyta</taxon>
        <taxon>Magnoliopsida</taxon>
        <taxon>eudicotyledons</taxon>
        <taxon>Gunneridae</taxon>
        <taxon>Pentapetalae</taxon>
        <taxon>rosids</taxon>
        <taxon>fabids</taxon>
        <taxon>Fagales</taxon>
        <taxon>Fagaceae</taxon>
        <taxon>Lithocarpus</taxon>
    </lineage>
</organism>
<dbReference type="Proteomes" id="UP001459277">
    <property type="component" value="Unassembled WGS sequence"/>
</dbReference>